<dbReference type="InterPro" id="IPR037068">
    <property type="entry name" value="DNA_primase_core_N_sf"/>
</dbReference>
<accession>A0A0L6CEH0</accession>
<dbReference type="PANTHER" id="PTHR30313">
    <property type="entry name" value="DNA PRIMASE"/>
    <property type="match status" value="1"/>
</dbReference>
<dbReference type="Pfam" id="PF13604">
    <property type="entry name" value="AAA_30"/>
    <property type="match status" value="1"/>
</dbReference>
<dbReference type="Gene3D" id="2.30.30.940">
    <property type="match status" value="1"/>
</dbReference>
<organism evidence="4 5">
    <name type="scientific">Luteipulveratus halotolerans</name>
    <dbReference type="NCBI Taxonomy" id="1631356"/>
    <lineage>
        <taxon>Bacteria</taxon>
        <taxon>Bacillati</taxon>
        <taxon>Actinomycetota</taxon>
        <taxon>Actinomycetes</taxon>
        <taxon>Micrococcales</taxon>
        <taxon>Dermacoccaceae</taxon>
        <taxon>Luteipulveratus</taxon>
    </lineage>
</organism>
<dbReference type="PANTHER" id="PTHR30313:SF2">
    <property type="entry name" value="DNA PRIMASE"/>
    <property type="match status" value="1"/>
</dbReference>
<dbReference type="GO" id="GO:0006269">
    <property type="term" value="P:DNA replication, synthesis of primer"/>
    <property type="evidence" value="ECO:0007669"/>
    <property type="project" value="TreeGrafter"/>
</dbReference>
<dbReference type="InterPro" id="IPR013264">
    <property type="entry name" value="DNAG_N"/>
</dbReference>
<feature type="compositionally biased region" description="Low complexity" evidence="1">
    <location>
        <begin position="1994"/>
        <end position="2006"/>
    </location>
</feature>
<name>A0A0L6CEH0_9MICO</name>
<reference evidence="5" key="1">
    <citation type="submission" date="2015-03" db="EMBL/GenBank/DDBJ databases">
        <title>Luteipulveratus halotolerans sp. nov., a novel actinobacterium (Dermacoccaceae) from Sarawak, Malaysia.</title>
        <authorList>
            <person name="Juboi H."/>
            <person name="Basik A."/>
            <person name="Shamsul S.S."/>
            <person name="Arnold P."/>
            <person name="Schmitt E.K."/>
            <person name="Sanglier J.-J."/>
            <person name="Yeo T."/>
        </authorList>
    </citation>
    <scope>NUCLEOTIDE SEQUENCE [LARGE SCALE GENOMIC DNA]</scope>
    <source>
        <strain evidence="5">C296001</strain>
    </source>
</reference>
<dbReference type="SUPFAM" id="SSF52540">
    <property type="entry name" value="P-loop containing nucleoside triphosphate hydrolases"/>
    <property type="match status" value="2"/>
</dbReference>
<gene>
    <name evidence="4" type="ORF">VV01_21570</name>
</gene>
<keyword evidence="5" id="KW-1185">Reference proteome</keyword>
<dbReference type="GO" id="GO:0005737">
    <property type="term" value="C:cytoplasm"/>
    <property type="evidence" value="ECO:0007669"/>
    <property type="project" value="TreeGrafter"/>
</dbReference>
<dbReference type="Gene3D" id="3.90.980.10">
    <property type="entry name" value="DNA primase, catalytic core, N-terminal domain"/>
    <property type="match status" value="1"/>
</dbReference>
<evidence type="ECO:0000313" key="5">
    <source>
        <dbReference type="Proteomes" id="UP000037397"/>
    </source>
</evidence>
<dbReference type="SUPFAM" id="SSF56731">
    <property type="entry name" value="DNA primase core"/>
    <property type="match status" value="1"/>
</dbReference>
<dbReference type="Pfam" id="PF08275">
    <property type="entry name" value="DNAG_N"/>
    <property type="match status" value="1"/>
</dbReference>
<dbReference type="RefSeq" id="WP_050672209.1">
    <property type="nucleotide sequence ID" value="NZ_LAIR01000003.1"/>
</dbReference>
<sequence>MSIHKLTAGSGYDYLTRQVAAMDATDKGHTGLASYYTEKGETPGVWAGSGMVGIDGLAAGDVVTAAQMQALFGSGHHPLAHERREQLRGPDLSDKDVQAVTRLGVPYKVYSSDVSAYRLEVAKRLADLNEAAGLPGDWPVAAEERARVRTEVAQEFFRAEHGRDPLDARELAATIAKHSRPKTQAVAGYDLTFSPVKSVSTLWAIADPSTAARIERAHQAAVKDALTFIEEHALYSREGTNGVRQVDVQGLVATAFTHRDSRAADPDLHTHVAVANKVQTAEGKWLAIDGRVLFKATVAASETYNTALERHLHADLGLNFAERTSGDLRKRPIREVVGVDPALNQRWSARRISIEGRRNQLAADFQRTHGRPPTPVESVKLAQQATLETRDPKHEPRTLAEQRSTWRDQAREVLGGEAEIAAMLSSTMGPGRPGRTLQYAEVDIDATARAVVTQMESRRSTWQVWHVRAEAERQVRGAGASPARMPQLVDQVVERALTSVLSTPLTRVEADISEPPDLRRKDGTSVYTVAGAGLFTSPNVLAAERRLVAAAGRTDGHRVDELAVDLALMETTANGVTLNAGQTSLVRGMATSGARVQLAIAPAGAGKTTAMRALAGAWAEGGGTVLGLAPSAAAAAALRAQIDTSTDTLAKLIHEITERDPDLRTWLDVPAAEQALAEAAGAQWDPDARSWYAPDGPAQTARNASLAPWRVTVTDIGPETLVVIDEAGMADTLSLDLAVQFVLDRGGSVRLIGDDQQLAAIGAGGVLRDIQATHGASRLTELVRFVDPAEGSASLALRDGQPEALGFYLDRERVHVGDLSTMTEDVFSAWQADRGNGLDSLMLAPTRELVSELNQRARAHRLEGTASALDATAAPTVGLADGNLASVGDLVITRSNDRRLRTAATDWVKNGDRWTVLGIESGALKVQHANNGRLVTLPADYVQSSTELGYATTVHAAQGVSVDTMHGLASGDETRQQLYTMMTRGKHANHVYLEVVGDGDPHSVIRPEMTHPLTPTDLLERILARDDAPRSASTMLREQAEPTVLLGQAAQRYLDALYVAAEKTLGAEKVQALEADAERVVPEVTEQPAWPALRAHLILTSAQGADPISLLRAAAGARELDTAADTAAVLDWRLDDSGLRGAGRGPLPWVPAVPDTLAADAIWGPYLRQRAAKVSDLAGIVRDAAIAGETPAWASHGGGRPADTVLGDVAVWRAAMLVDDADQRPTGRPQLQKAAALWQGGLTERLTGDRAPAMDEWGSQIAAISPASGRDPFAPFLAERLAAMARSGVDAPGMLRRAAAAGTLPDEHAAAALWWRISRHLSPAVAEQVDNDQQVSTAWATRLPDLLGPARAKLVQDSPWWPTLVTTVDRAVQRGWTVDALFRGESAPPADLGDDPCQSLVWRLSVAMDPVPDEHREFHPEDDDLWEHVPPPEDDVAVLMPHHADEELPLAEAPDDPDHLDPLERADPAGRAADDLEHQLVMAELVRDSLGPLETTEALIDRAIDREVRFADSPVTTERIAQINALTLAYYRGQLPQSWAAEHLVARLGTDLVADERFQPGFAPPGWDRLVKHLRGHGVNDEEMVAAGVAKRNETTGRVRDHFVNRLVLPIIHRRDGWENFDTVPFGGEDVVLGFVGRRHPDLTDEDKKGPKYLNSPTTSLFSMGSQLYVAGSDLYENGTRPVLVEGPMDAIAVTLAGEGALVGVAPLGTSLTEEQARQLAAVRDHFGSGDATDLDAAATEYDPWLVVATDNDKNLSGQVAAERDYWLLAPHDLDPGHAVFPAGLDPADMFTLRGAAALRTALERPAPLADTILEERLNNLPPDKARIAAARVLAARPARHWRQGAARVSGRLRLSTAMAQRDLIPAAESWATDRNRAARTQLDQVRDVRDRMRTSSQRPPQERWAGLAGELDNRLPREADWPALAQVLDQAHAEGHDVPAVTRKLVSERPLAEQPAQDLRYRLVAALDVPIDTGGRVTTSAPVGADRDRRAARPAAADRPTGPRR</sequence>
<dbReference type="OrthoDB" id="4524286at2"/>
<dbReference type="CDD" id="cd03364">
    <property type="entry name" value="TOPRIM_DnaG_primases"/>
    <property type="match status" value="1"/>
</dbReference>
<evidence type="ECO:0000256" key="1">
    <source>
        <dbReference type="SAM" id="MobiDB-lite"/>
    </source>
</evidence>
<dbReference type="Pfam" id="PF13155">
    <property type="entry name" value="Toprim_2"/>
    <property type="match status" value="1"/>
</dbReference>
<comment type="caution">
    <text evidence="4">The sequence shown here is derived from an EMBL/GenBank/DDBJ whole genome shotgun (WGS) entry which is preliminary data.</text>
</comment>
<dbReference type="Pfam" id="PF08751">
    <property type="entry name" value="TrwC"/>
    <property type="match status" value="1"/>
</dbReference>
<dbReference type="STRING" id="1631356.VV01_21570"/>
<feature type="domain" description="DNA primase DNAG catalytic core N-terminal" evidence="2">
    <location>
        <begin position="1540"/>
        <end position="1670"/>
    </location>
</feature>
<dbReference type="NCBIfam" id="NF041492">
    <property type="entry name" value="MobF"/>
    <property type="match status" value="1"/>
</dbReference>
<dbReference type="Gene3D" id="3.40.1360.10">
    <property type="match status" value="1"/>
</dbReference>
<protein>
    <submittedName>
        <fullName evidence="4">Transfer protein Tra</fullName>
    </submittedName>
</protein>
<dbReference type="EMBL" id="LAIR01000003">
    <property type="protein sequence ID" value="KNX35955.1"/>
    <property type="molecule type" value="Genomic_DNA"/>
</dbReference>
<evidence type="ECO:0000259" key="3">
    <source>
        <dbReference type="Pfam" id="PF08751"/>
    </source>
</evidence>
<evidence type="ECO:0000259" key="2">
    <source>
        <dbReference type="Pfam" id="PF08275"/>
    </source>
</evidence>
<dbReference type="PATRIC" id="fig|1631356.3.peg.4354"/>
<dbReference type="InterPro" id="IPR050219">
    <property type="entry name" value="DnaG_primase"/>
</dbReference>
<dbReference type="Proteomes" id="UP000037397">
    <property type="component" value="Unassembled WGS sequence"/>
</dbReference>
<feature type="region of interest" description="Disordered" evidence="1">
    <location>
        <begin position="1976"/>
        <end position="2006"/>
    </location>
</feature>
<dbReference type="InterPro" id="IPR034151">
    <property type="entry name" value="TOPRIM_DnaG_bac"/>
</dbReference>
<dbReference type="Gene3D" id="3.40.50.300">
    <property type="entry name" value="P-loop containing nucleotide triphosphate hydrolases"/>
    <property type="match status" value="2"/>
</dbReference>
<dbReference type="InterPro" id="IPR027417">
    <property type="entry name" value="P-loop_NTPase"/>
</dbReference>
<dbReference type="CDD" id="cd18809">
    <property type="entry name" value="SF1_C_RecD"/>
    <property type="match status" value="1"/>
</dbReference>
<feature type="domain" description="TrwC relaxase" evidence="3">
    <location>
        <begin position="8"/>
        <end position="412"/>
    </location>
</feature>
<dbReference type="SUPFAM" id="SSF55464">
    <property type="entry name" value="Origin of replication-binding domain, RBD-like"/>
    <property type="match status" value="1"/>
</dbReference>
<dbReference type="InterPro" id="IPR014862">
    <property type="entry name" value="TrwC"/>
</dbReference>
<evidence type="ECO:0000313" key="4">
    <source>
        <dbReference type="EMBL" id="KNX35955.1"/>
    </source>
</evidence>
<proteinExistence type="predicted"/>